<evidence type="ECO:0000313" key="1">
    <source>
        <dbReference type="EMBL" id="RYR04944.1"/>
    </source>
</evidence>
<dbReference type="Proteomes" id="UP000289738">
    <property type="component" value="Chromosome B06"/>
</dbReference>
<evidence type="ECO:0000313" key="2">
    <source>
        <dbReference type="Proteomes" id="UP000289738"/>
    </source>
</evidence>
<dbReference type="AlphaFoldDB" id="A0A444YSQ1"/>
<sequence length="211" mass="23501">MFWVEANKHVSIMFYVHGILMPQHVMELYVEVCDVFSGFGPSSSIPHAVPILTRPIHSANLRDSVDVELSEFDSDYVANTGLSNESESSGENVPDTPIGGVLQSAMKQSYHFAIILKDVDGKAEEIAQIYGDLKESYKILILLQALSHCLPGTTHDCVAVPHYNRNIIDRDFSQLEKVFWAFPYVSKRLSIGSRLFWSMGHTCTANTGVCC</sequence>
<gene>
    <name evidence="1" type="ORF">Ahy_B06g084759</name>
</gene>
<comment type="caution">
    <text evidence="1">The sequence shown here is derived from an EMBL/GenBank/DDBJ whole genome shotgun (WGS) entry which is preliminary data.</text>
</comment>
<keyword evidence="2" id="KW-1185">Reference proteome</keyword>
<protein>
    <submittedName>
        <fullName evidence="1">Uncharacterized protein</fullName>
    </submittedName>
</protein>
<dbReference type="EMBL" id="SDMP01000016">
    <property type="protein sequence ID" value="RYR04944.1"/>
    <property type="molecule type" value="Genomic_DNA"/>
</dbReference>
<reference evidence="1 2" key="1">
    <citation type="submission" date="2019-01" db="EMBL/GenBank/DDBJ databases">
        <title>Sequencing of cultivated peanut Arachis hypogaea provides insights into genome evolution and oil improvement.</title>
        <authorList>
            <person name="Chen X."/>
        </authorList>
    </citation>
    <scope>NUCLEOTIDE SEQUENCE [LARGE SCALE GENOMIC DNA]</scope>
    <source>
        <strain evidence="2">cv. Fuhuasheng</strain>
        <tissue evidence="1">Leaves</tissue>
    </source>
</reference>
<organism evidence="1 2">
    <name type="scientific">Arachis hypogaea</name>
    <name type="common">Peanut</name>
    <dbReference type="NCBI Taxonomy" id="3818"/>
    <lineage>
        <taxon>Eukaryota</taxon>
        <taxon>Viridiplantae</taxon>
        <taxon>Streptophyta</taxon>
        <taxon>Embryophyta</taxon>
        <taxon>Tracheophyta</taxon>
        <taxon>Spermatophyta</taxon>
        <taxon>Magnoliopsida</taxon>
        <taxon>eudicotyledons</taxon>
        <taxon>Gunneridae</taxon>
        <taxon>Pentapetalae</taxon>
        <taxon>rosids</taxon>
        <taxon>fabids</taxon>
        <taxon>Fabales</taxon>
        <taxon>Fabaceae</taxon>
        <taxon>Papilionoideae</taxon>
        <taxon>50 kb inversion clade</taxon>
        <taxon>dalbergioids sensu lato</taxon>
        <taxon>Dalbergieae</taxon>
        <taxon>Pterocarpus clade</taxon>
        <taxon>Arachis</taxon>
    </lineage>
</organism>
<proteinExistence type="predicted"/>
<accession>A0A444YSQ1</accession>
<name>A0A444YSQ1_ARAHY</name>